<protein>
    <submittedName>
        <fullName evidence="1">Uncharacterized protein</fullName>
    </submittedName>
</protein>
<reference evidence="1 2" key="2">
    <citation type="journal article" date="2023" name="ChemBioChem">
        <title>Acyltransferase Domain Exchange between Two Independent Type I Polyketide Synthases in the Same Producer Strain of Macrolide Antibiotics.</title>
        <authorList>
            <person name="Kudo F."/>
            <person name="Kishikawa K."/>
            <person name="Tsuboi K."/>
            <person name="Kido T."/>
            <person name="Usui T."/>
            <person name="Hashimoto J."/>
            <person name="Shin-Ya K."/>
            <person name="Miyanaga A."/>
            <person name="Eguchi T."/>
        </authorList>
    </citation>
    <scope>NUCLEOTIDE SEQUENCE [LARGE SCALE GENOMIC DNA]</scope>
    <source>
        <strain evidence="1 2">A-8890</strain>
    </source>
</reference>
<dbReference type="SUPFAM" id="SSF46785">
    <property type="entry name" value="Winged helix' DNA-binding domain"/>
    <property type="match status" value="2"/>
</dbReference>
<dbReference type="Proteomes" id="UP001321542">
    <property type="component" value="Chromosome"/>
</dbReference>
<dbReference type="EMBL" id="AP018448">
    <property type="protein sequence ID" value="BBC36936.1"/>
    <property type="molecule type" value="Genomic_DNA"/>
</dbReference>
<evidence type="ECO:0000313" key="2">
    <source>
        <dbReference type="Proteomes" id="UP001321542"/>
    </source>
</evidence>
<reference evidence="1 2" key="1">
    <citation type="journal article" date="2010" name="ChemBioChem">
        <title>Cloning and characterization of the biosynthetic gene cluster of 16-membered macrolide antibiotic FD-891: involvement of a dual functional cytochrome P450 monooxygenase catalyzing epoxidation and hydroxylation.</title>
        <authorList>
            <person name="Kudo F."/>
            <person name="Motegi A."/>
            <person name="Mizoue K."/>
            <person name="Eguchi T."/>
        </authorList>
    </citation>
    <scope>NUCLEOTIDE SEQUENCE [LARGE SCALE GENOMIC DNA]</scope>
    <source>
        <strain evidence="1 2">A-8890</strain>
    </source>
</reference>
<evidence type="ECO:0000313" key="1">
    <source>
        <dbReference type="EMBL" id="BBC36936.1"/>
    </source>
</evidence>
<accession>A0ABM9SCE1</accession>
<gene>
    <name evidence="1" type="ORF">SGFS_082300</name>
</gene>
<name>A0ABM9SCE1_9ACTN</name>
<dbReference type="InterPro" id="IPR036390">
    <property type="entry name" value="WH_DNA-bd_sf"/>
</dbReference>
<dbReference type="InterPro" id="IPR036388">
    <property type="entry name" value="WH-like_DNA-bd_sf"/>
</dbReference>
<organism evidence="1 2">
    <name type="scientific">Streptomyces graminofaciens</name>
    <dbReference type="NCBI Taxonomy" id="68212"/>
    <lineage>
        <taxon>Bacteria</taxon>
        <taxon>Bacillati</taxon>
        <taxon>Actinomycetota</taxon>
        <taxon>Actinomycetes</taxon>
        <taxon>Kitasatosporales</taxon>
        <taxon>Streptomycetaceae</taxon>
        <taxon>Streptomyces</taxon>
    </lineage>
</organism>
<dbReference type="Gene3D" id="1.10.10.10">
    <property type="entry name" value="Winged helix-like DNA-binding domain superfamily/Winged helix DNA-binding domain"/>
    <property type="match status" value="1"/>
</dbReference>
<sequence length="420" mass="45889">MARAGGTVGQLTQLLLHPEHEGGRHARNIALRSGQSRALDYIRRVWASASDAISTTIALSSRHEAYEVLAALRDRIETTPWRGERGRTALRVLRAHLNFAEIAGGPLHHASERQTAEEAGVSRTTLRVVYETVLRPRGWLRRLRVGHGREGSTWYLGDGTIPGHGDHALLSRFRSTRFPPDPALEEWTTPETATTADIDSTVLGQLMGHDAFTHHALGSAALVIISALHLRPDQTVAELVGTSSVSRATTYRTLKRLADHGLVQHTGETWTLAPRALEGFGIHLPDADNGHTAAPAQGWDKVAEHHGTSGIAARRKALHAAERAAYQEALDRLSEHRSRALVIVRDGRQVLVPVPRPDEIPPTWHAPDGRVLDPVTGHSAADWRVATDGRLILITPADQRSYDELAAAHAEALSEWESVA</sequence>
<proteinExistence type="predicted"/>
<keyword evidence="2" id="KW-1185">Reference proteome</keyword>